<dbReference type="PROSITE" id="PS01125">
    <property type="entry name" value="ROK"/>
    <property type="match status" value="1"/>
</dbReference>
<dbReference type="PANTHER" id="PTHR18964">
    <property type="entry name" value="ROK (REPRESSOR, ORF, KINASE) FAMILY"/>
    <property type="match status" value="1"/>
</dbReference>
<comment type="caution">
    <text evidence="2">The sequence shown here is derived from an EMBL/GenBank/DDBJ whole genome shotgun (WGS) entry which is preliminary data.</text>
</comment>
<dbReference type="SUPFAM" id="SSF53067">
    <property type="entry name" value="Actin-like ATPase domain"/>
    <property type="match status" value="1"/>
</dbReference>
<dbReference type="EMBL" id="JACRSZ010000006">
    <property type="protein sequence ID" value="MBC8572943.1"/>
    <property type="molecule type" value="Genomic_DNA"/>
</dbReference>
<evidence type="ECO:0000313" key="2">
    <source>
        <dbReference type="EMBL" id="MBC8572943.1"/>
    </source>
</evidence>
<dbReference type="Proteomes" id="UP000657421">
    <property type="component" value="Unassembled WGS sequence"/>
</dbReference>
<evidence type="ECO:0000256" key="1">
    <source>
        <dbReference type="ARBA" id="ARBA00006479"/>
    </source>
</evidence>
<name>A0ABR7N969_9FIRM</name>
<comment type="similarity">
    <text evidence="1">Belongs to the ROK (NagC/XylR) family.</text>
</comment>
<organism evidence="2 3">
    <name type="scientific">Jingyaoa shaoxingensis</name>
    <dbReference type="NCBI Taxonomy" id="2763671"/>
    <lineage>
        <taxon>Bacteria</taxon>
        <taxon>Bacillati</taxon>
        <taxon>Bacillota</taxon>
        <taxon>Clostridia</taxon>
        <taxon>Lachnospirales</taxon>
        <taxon>Lachnospiraceae</taxon>
        <taxon>Jingyaoa</taxon>
    </lineage>
</organism>
<dbReference type="RefSeq" id="WP_249307971.1">
    <property type="nucleotide sequence ID" value="NZ_JACRSZ010000006.1"/>
</dbReference>
<evidence type="ECO:0000313" key="3">
    <source>
        <dbReference type="Proteomes" id="UP000657421"/>
    </source>
</evidence>
<gene>
    <name evidence="2" type="ORF">H8716_07595</name>
</gene>
<dbReference type="Pfam" id="PF00480">
    <property type="entry name" value="ROK"/>
    <property type="match status" value="1"/>
</dbReference>
<dbReference type="InterPro" id="IPR043129">
    <property type="entry name" value="ATPase_NBD"/>
</dbReference>
<dbReference type="InterPro" id="IPR000600">
    <property type="entry name" value="ROK"/>
</dbReference>
<reference evidence="2 3" key="1">
    <citation type="submission" date="2020-08" db="EMBL/GenBank/DDBJ databases">
        <title>Genome public.</title>
        <authorList>
            <person name="Liu C."/>
            <person name="Sun Q."/>
        </authorList>
    </citation>
    <scope>NUCLEOTIDE SEQUENCE [LARGE SCALE GENOMIC DNA]</scope>
    <source>
        <strain evidence="2 3">NSJ-46</strain>
    </source>
</reference>
<dbReference type="PANTHER" id="PTHR18964:SF149">
    <property type="entry name" value="BIFUNCTIONAL UDP-N-ACETYLGLUCOSAMINE 2-EPIMERASE_N-ACETYLMANNOSAMINE KINASE"/>
    <property type="match status" value="1"/>
</dbReference>
<dbReference type="Gene3D" id="3.30.420.40">
    <property type="match status" value="2"/>
</dbReference>
<accession>A0ABR7N969</accession>
<dbReference type="InterPro" id="IPR049874">
    <property type="entry name" value="ROK_cs"/>
</dbReference>
<keyword evidence="3" id="KW-1185">Reference proteome</keyword>
<protein>
    <submittedName>
        <fullName evidence="2">ROK family protein</fullName>
    </submittedName>
</protein>
<sequence>MYIGAFDIGGTKTIVALADEMGKIYEKKQFPTNTTNCFSHLDDCVRIFSEFLKKRDLTTDQINGVGVNLPGIVDRKKGILLKAVYAGWHEIPVKDYLQKKLQISKIVCENDVNACAEAELLFGLGKKYHNFAWMTVSTGVGGAVVCDGKLIRGAHGYAGEFGHLKVEYDNPANCPCGENGCLEAQGSGTAISRYIKEASDRKKFSTTEEVVSGVQCAELARNGEQTALEIYRKAGEYLGRGISYYVNILDPEAIIIGGGVAAAFDIVKSEIRNAIGRYTFSPMKDVIVTTTPLGYEAALMGAIAIVIAEESEDK</sequence>
<proteinExistence type="inferred from homology"/>